<organism evidence="3">
    <name type="scientific">Cuerna arida</name>
    <dbReference type="NCBI Taxonomy" id="1464854"/>
    <lineage>
        <taxon>Eukaryota</taxon>
        <taxon>Metazoa</taxon>
        <taxon>Ecdysozoa</taxon>
        <taxon>Arthropoda</taxon>
        <taxon>Hexapoda</taxon>
        <taxon>Insecta</taxon>
        <taxon>Pterygota</taxon>
        <taxon>Neoptera</taxon>
        <taxon>Paraneoptera</taxon>
        <taxon>Hemiptera</taxon>
        <taxon>Auchenorrhyncha</taxon>
        <taxon>Membracoidea</taxon>
        <taxon>Cicadellidae</taxon>
        <taxon>Cicadellinae</taxon>
        <taxon>Proconiini</taxon>
        <taxon>Cuerna</taxon>
    </lineage>
</organism>
<dbReference type="EMBL" id="GECZ01007869">
    <property type="protein sequence ID" value="JAS61900.1"/>
    <property type="molecule type" value="Transcribed_RNA"/>
</dbReference>
<evidence type="ECO:0000256" key="1">
    <source>
        <dbReference type="SAM" id="Coils"/>
    </source>
</evidence>
<protein>
    <recommendedName>
        <fullName evidence="2">Threonyl/alanyl tRNA synthetase SAD domain-containing protein</fullName>
    </recommendedName>
</protein>
<dbReference type="GO" id="GO:0004812">
    <property type="term" value="F:aminoacyl-tRNA ligase activity"/>
    <property type="evidence" value="ECO:0007669"/>
    <property type="project" value="InterPro"/>
</dbReference>
<dbReference type="InterPro" id="IPR012947">
    <property type="entry name" value="tRNA_SAD"/>
</dbReference>
<evidence type="ECO:0000259" key="2">
    <source>
        <dbReference type="Pfam" id="PF07973"/>
    </source>
</evidence>
<keyword evidence="1" id="KW-0175">Coiled coil</keyword>
<feature type="non-terminal residue" evidence="3">
    <location>
        <position position="1"/>
    </location>
</feature>
<reference evidence="3" key="1">
    <citation type="submission" date="2015-11" db="EMBL/GenBank/DDBJ databases">
        <title>De novo transcriptome assembly of four potential Pierce s Disease insect vectors from Arizona vineyards.</title>
        <authorList>
            <person name="Tassone E.E."/>
        </authorList>
    </citation>
    <scope>NUCLEOTIDE SEQUENCE</scope>
</reference>
<gene>
    <name evidence="3" type="ORF">g.46414</name>
</gene>
<feature type="coiled-coil region" evidence="1">
    <location>
        <begin position="75"/>
        <end position="102"/>
    </location>
</feature>
<name>A0A1B6GHK6_9HEMI</name>
<dbReference type="Pfam" id="PF07973">
    <property type="entry name" value="tRNA_SAD"/>
    <property type="match status" value="1"/>
</dbReference>
<dbReference type="AlphaFoldDB" id="A0A1B6GHK6"/>
<accession>A0A1B6GHK6</accession>
<sequence>ENNMCCGTHVTSLSHLGMIKLLRDEKGKKKKEQSTFLHFMVGRDPIIEKFDDMYKREVLLSSTLEKQPEEIFSTVVEMKESQKKAKQKIKTLEEENVMLQIELFKEK</sequence>
<feature type="domain" description="Threonyl/alanyl tRNA synthetase SAD" evidence="2">
    <location>
        <begin position="3"/>
        <end position="33"/>
    </location>
</feature>
<proteinExistence type="predicted"/>
<evidence type="ECO:0000313" key="3">
    <source>
        <dbReference type="EMBL" id="JAS61900.1"/>
    </source>
</evidence>
<dbReference type="GO" id="GO:0043039">
    <property type="term" value="P:tRNA aminoacylation"/>
    <property type="evidence" value="ECO:0007669"/>
    <property type="project" value="InterPro"/>
</dbReference>
<dbReference type="GO" id="GO:0005524">
    <property type="term" value="F:ATP binding"/>
    <property type="evidence" value="ECO:0007669"/>
    <property type="project" value="InterPro"/>
</dbReference>
<dbReference type="InterPro" id="IPR018163">
    <property type="entry name" value="Thr/Ala-tRNA-synth_IIc_edit"/>
</dbReference>
<feature type="non-terminal residue" evidence="3">
    <location>
        <position position="107"/>
    </location>
</feature>
<dbReference type="SUPFAM" id="SSF55186">
    <property type="entry name" value="ThrRS/AlaRS common domain"/>
    <property type="match status" value="1"/>
</dbReference>
<dbReference type="Gene3D" id="3.30.980.10">
    <property type="entry name" value="Threonyl-trna Synthetase, Chain A, domain 2"/>
    <property type="match status" value="1"/>
</dbReference>